<dbReference type="NCBIfam" id="NF001966">
    <property type="entry name" value="PRK00745.1"/>
    <property type="match status" value="1"/>
</dbReference>
<dbReference type="PANTHER" id="PTHR35530:SF2">
    <property type="entry name" value="BSL4019 PROTEIN"/>
    <property type="match status" value="1"/>
</dbReference>
<keyword evidence="2" id="KW-0413">Isomerase</keyword>
<dbReference type="EMBL" id="LAJE02000061">
    <property type="protein sequence ID" value="OEO32673.1"/>
    <property type="molecule type" value="Genomic_DNA"/>
</dbReference>
<evidence type="ECO:0000259" key="3">
    <source>
        <dbReference type="Pfam" id="PF01361"/>
    </source>
</evidence>
<name>A0A1E5XVP6_9HYPH</name>
<evidence type="ECO:0000256" key="1">
    <source>
        <dbReference type="ARBA" id="ARBA00006723"/>
    </source>
</evidence>
<dbReference type="Pfam" id="PF01361">
    <property type="entry name" value="Tautomerase"/>
    <property type="match status" value="1"/>
</dbReference>
<dbReference type="GO" id="GO:0016853">
    <property type="term" value="F:isomerase activity"/>
    <property type="evidence" value="ECO:0007669"/>
    <property type="project" value="UniProtKB-KW"/>
</dbReference>
<dbReference type="AlphaFoldDB" id="A0A1E5XVP6"/>
<comment type="similarity">
    <text evidence="1">Belongs to the 4-oxalocrotonate tautomerase family.</text>
</comment>
<evidence type="ECO:0000313" key="4">
    <source>
        <dbReference type="EMBL" id="OEO32673.1"/>
    </source>
</evidence>
<evidence type="ECO:0000313" key="5">
    <source>
        <dbReference type="Proteomes" id="UP000095463"/>
    </source>
</evidence>
<comment type="caution">
    <text evidence="4">The sequence shown here is derived from an EMBL/GenBank/DDBJ whole genome shotgun (WGS) entry which is preliminary data.</text>
</comment>
<dbReference type="RefSeq" id="WP_069908180.1">
    <property type="nucleotide sequence ID" value="NZ_LAJE02000061.1"/>
</dbReference>
<sequence length="61" mass="7072">MPMIKVELLKGRSIEQKREFAEIVTRETARILKCRPEVVDIVFHDIEPHDWANGGKLNADK</sequence>
<gene>
    <name evidence="4" type="ORF">VW23_010375</name>
</gene>
<keyword evidence="5" id="KW-1185">Reference proteome</keyword>
<dbReference type="InterPro" id="IPR004370">
    <property type="entry name" value="4-OT-like_dom"/>
</dbReference>
<dbReference type="PANTHER" id="PTHR35530">
    <property type="entry name" value="TAUTOMERASE-RELATED"/>
    <property type="match status" value="1"/>
</dbReference>
<organism evidence="4 5">
    <name type="scientific">Devosia insulae DS-56</name>
    <dbReference type="NCBI Taxonomy" id="1116389"/>
    <lineage>
        <taxon>Bacteria</taxon>
        <taxon>Pseudomonadati</taxon>
        <taxon>Pseudomonadota</taxon>
        <taxon>Alphaproteobacteria</taxon>
        <taxon>Hyphomicrobiales</taxon>
        <taxon>Devosiaceae</taxon>
        <taxon>Devosia</taxon>
    </lineage>
</organism>
<proteinExistence type="inferred from homology"/>
<dbReference type="InterPro" id="IPR014347">
    <property type="entry name" value="Tautomerase/MIF_sf"/>
</dbReference>
<evidence type="ECO:0000256" key="2">
    <source>
        <dbReference type="ARBA" id="ARBA00023235"/>
    </source>
</evidence>
<dbReference type="OrthoDB" id="7867220at2"/>
<reference evidence="4 5" key="1">
    <citation type="journal article" date="2015" name="Genome Announc.">
        <title>Genome Assemblies of Three Soil-Associated Devosia species: D. insulae, D. limi, and D. soli.</title>
        <authorList>
            <person name="Hassan Y.I."/>
            <person name="Lepp D."/>
            <person name="Zhou T."/>
        </authorList>
    </citation>
    <scope>NUCLEOTIDE SEQUENCE [LARGE SCALE GENOMIC DNA]</scope>
    <source>
        <strain evidence="4 5">DS-56</strain>
    </source>
</reference>
<protein>
    <submittedName>
        <fullName evidence="4">4-oxalocrotonate tautomerase</fullName>
    </submittedName>
</protein>
<dbReference type="SUPFAM" id="SSF55331">
    <property type="entry name" value="Tautomerase/MIF"/>
    <property type="match status" value="1"/>
</dbReference>
<feature type="domain" description="4-oxalocrotonate tautomerase-like" evidence="3">
    <location>
        <begin position="2"/>
        <end position="58"/>
    </location>
</feature>
<accession>A0A1E5XVP6</accession>
<dbReference type="Gene3D" id="3.30.429.10">
    <property type="entry name" value="Macrophage Migration Inhibitory Factor"/>
    <property type="match status" value="1"/>
</dbReference>
<dbReference type="Proteomes" id="UP000095463">
    <property type="component" value="Unassembled WGS sequence"/>
</dbReference>